<feature type="active site" description="Proton acceptor" evidence="4">
    <location>
        <position position="309"/>
    </location>
</feature>
<dbReference type="Pfam" id="PF00891">
    <property type="entry name" value="Methyltransf_2"/>
    <property type="match status" value="1"/>
</dbReference>
<feature type="domain" description="O-methyltransferase C-terminal" evidence="5">
    <location>
        <begin position="237"/>
        <end position="379"/>
    </location>
</feature>
<gene>
    <name evidence="7" type="ORF">BO78DRAFT_427377</name>
</gene>
<protein>
    <submittedName>
        <fullName evidence="7">Sterigmatocystin 8-O-methyltransferase</fullName>
    </submittedName>
</protein>
<proteinExistence type="predicted"/>
<dbReference type="AlphaFoldDB" id="A0A319EP55"/>
<dbReference type="SUPFAM" id="SSF46785">
    <property type="entry name" value="Winged helix' DNA-binding domain"/>
    <property type="match status" value="1"/>
</dbReference>
<keyword evidence="1 7" id="KW-0489">Methyltransferase</keyword>
<dbReference type="InterPro" id="IPR036388">
    <property type="entry name" value="WH-like_DNA-bd_sf"/>
</dbReference>
<dbReference type="InterPro" id="IPR036390">
    <property type="entry name" value="WH_DNA-bd_sf"/>
</dbReference>
<keyword evidence="2 7" id="KW-0808">Transferase</keyword>
<evidence type="ECO:0000259" key="5">
    <source>
        <dbReference type="Pfam" id="PF00891"/>
    </source>
</evidence>
<dbReference type="InterPro" id="IPR016461">
    <property type="entry name" value="COMT-like"/>
</dbReference>
<organism evidence="7 8">
    <name type="scientific">Aspergillus sclerotiicarbonarius (strain CBS 121057 / IBT 28362)</name>
    <dbReference type="NCBI Taxonomy" id="1448318"/>
    <lineage>
        <taxon>Eukaryota</taxon>
        <taxon>Fungi</taxon>
        <taxon>Dikarya</taxon>
        <taxon>Ascomycota</taxon>
        <taxon>Pezizomycotina</taxon>
        <taxon>Eurotiomycetes</taxon>
        <taxon>Eurotiomycetidae</taxon>
        <taxon>Eurotiales</taxon>
        <taxon>Aspergillaceae</taxon>
        <taxon>Aspergillus</taxon>
        <taxon>Aspergillus subgen. Circumdati</taxon>
    </lineage>
</organism>
<evidence type="ECO:0000256" key="1">
    <source>
        <dbReference type="ARBA" id="ARBA00022603"/>
    </source>
</evidence>
<evidence type="ECO:0000313" key="8">
    <source>
        <dbReference type="Proteomes" id="UP000248423"/>
    </source>
</evidence>
<accession>A0A319EP55</accession>
<feature type="domain" description="O-methyltransferase dimerisation" evidence="6">
    <location>
        <begin position="51"/>
        <end position="133"/>
    </location>
</feature>
<dbReference type="SUPFAM" id="SSF53335">
    <property type="entry name" value="S-adenosyl-L-methionine-dependent methyltransferases"/>
    <property type="match status" value="1"/>
</dbReference>
<evidence type="ECO:0000313" key="7">
    <source>
        <dbReference type="EMBL" id="PYI09375.1"/>
    </source>
</evidence>
<dbReference type="InterPro" id="IPR001077">
    <property type="entry name" value="COMT_C"/>
</dbReference>
<dbReference type="PROSITE" id="PS51683">
    <property type="entry name" value="SAM_OMT_II"/>
    <property type="match status" value="1"/>
</dbReference>
<dbReference type="GO" id="GO:0046983">
    <property type="term" value="F:protein dimerization activity"/>
    <property type="evidence" value="ECO:0007669"/>
    <property type="project" value="InterPro"/>
</dbReference>
<dbReference type="EMBL" id="KZ826327">
    <property type="protein sequence ID" value="PYI09375.1"/>
    <property type="molecule type" value="Genomic_DNA"/>
</dbReference>
<dbReference type="Proteomes" id="UP000248423">
    <property type="component" value="Unassembled WGS sequence"/>
</dbReference>
<dbReference type="PIRSF" id="PIRSF005739">
    <property type="entry name" value="O-mtase"/>
    <property type="match status" value="1"/>
</dbReference>
<evidence type="ECO:0000256" key="3">
    <source>
        <dbReference type="ARBA" id="ARBA00022691"/>
    </source>
</evidence>
<dbReference type="Pfam" id="PF08100">
    <property type="entry name" value="Dimerisation"/>
    <property type="match status" value="1"/>
</dbReference>
<reference evidence="7 8" key="1">
    <citation type="submission" date="2018-02" db="EMBL/GenBank/DDBJ databases">
        <title>The genomes of Aspergillus section Nigri reveals drivers in fungal speciation.</title>
        <authorList>
            <consortium name="DOE Joint Genome Institute"/>
            <person name="Vesth T.C."/>
            <person name="Nybo J."/>
            <person name="Theobald S."/>
            <person name="Brandl J."/>
            <person name="Frisvad J.C."/>
            <person name="Nielsen K.F."/>
            <person name="Lyhne E.K."/>
            <person name="Kogle M.E."/>
            <person name="Kuo A."/>
            <person name="Riley R."/>
            <person name="Clum A."/>
            <person name="Nolan M."/>
            <person name="Lipzen A."/>
            <person name="Salamov A."/>
            <person name="Henrissat B."/>
            <person name="Wiebenga A."/>
            <person name="De vries R.P."/>
            <person name="Grigoriev I.V."/>
            <person name="Mortensen U.H."/>
            <person name="Andersen M.R."/>
            <person name="Baker S.E."/>
        </authorList>
    </citation>
    <scope>NUCLEOTIDE SEQUENCE [LARGE SCALE GENOMIC DNA]</scope>
    <source>
        <strain evidence="7 8">CBS 121057</strain>
    </source>
</reference>
<dbReference type="Gene3D" id="1.10.10.10">
    <property type="entry name" value="Winged helix-like DNA-binding domain superfamily/Winged helix DNA-binding domain"/>
    <property type="match status" value="1"/>
</dbReference>
<dbReference type="PANTHER" id="PTHR43712">
    <property type="entry name" value="PUTATIVE (AFU_ORTHOLOGUE AFUA_4G14580)-RELATED"/>
    <property type="match status" value="1"/>
</dbReference>
<evidence type="ECO:0000256" key="2">
    <source>
        <dbReference type="ARBA" id="ARBA00022679"/>
    </source>
</evidence>
<dbReference type="GO" id="GO:0008171">
    <property type="term" value="F:O-methyltransferase activity"/>
    <property type="evidence" value="ECO:0007669"/>
    <property type="project" value="InterPro"/>
</dbReference>
<name>A0A319EP55_ASPSB</name>
<evidence type="ECO:0000259" key="6">
    <source>
        <dbReference type="Pfam" id="PF08100"/>
    </source>
</evidence>
<dbReference type="InterPro" id="IPR012967">
    <property type="entry name" value="COMT_dimerisation"/>
</dbReference>
<dbReference type="Gene3D" id="3.40.50.150">
    <property type="entry name" value="Vaccinia Virus protein VP39"/>
    <property type="match status" value="1"/>
</dbReference>
<dbReference type="OrthoDB" id="1535081at2759"/>
<evidence type="ECO:0000256" key="4">
    <source>
        <dbReference type="PIRSR" id="PIRSR005739-1"/>
    </source>
</evidence>
<keyword evidence="8" id="KW-1185">Reference proteome</keyword>
<dbReference type="VEuPathDB" id="FungiDB:BO78DRAFT_427377"/>
<dbReference type="GO" id="GO:0044550">
    <property type="term" value="P:secondary metabolite biosynthetic process"/>
    <property type="evidence" value="ECO:0007669"/>
    <property type="project" value="UniProtKB-ARBA"/>
</dbReference>
<dbReference type="InterPro" id="IPR029063">
    <property type="entry name" value="SAM-dependent_MTases_sf"/>
</dbReference>
<keyword evidence="3" id="KW-0949">S-adenosyl-L-methionine</keyword>
<dbReference type="PANTHER" id="PTHR43712:SF11">
    <property type="entry name" value="O-METHYLTRANSFERASE (AFU_ORTHOLOGUE AFUA_2G17820)-RELATED"/>
    <property type="match status" value="1"/>
</dbReference>
<sequence length="406" mass="44923">MSIAELTHSINSVTTSGGLDKMDEQQRAELAKACNKLQGICESPQEKTLKLLFAGHQAMVLRVAIDLKLFDALMQRSSEHEAGKVNVEQIATDTKADPALVGRIMRFLSAMDILTQHSSDTFTPTPLAAAYISTSYLSAAVIHFTHFHTILTHLPDYFLQNNYTTPSSPTNTPFQFALGTKSNYFEYLSTKPYYQSAFNTVMASPFRRSAVPWFTLLPPTHSLLTPQLSPTSTTTTKPLLVDIGGSHGTDLYTFHQTHPTLPGRLILQDLPHVLSSGTIPPGIEPQGYDFFTPQPVKGARAYMLRTVLHDWPDSQAEIILGRVKEAMDRDSVLLVVEKVLPDTEVGLWAAVGDWSMMVSFGGRERTQAEWRELVRRVGLRVEGVWREGDSHGGEGMGLAVLEARLV</sequence>
<dbReference type="GO" id="GO:0032259">
    <property type="term" value="P:methylation"/>
    <property type="evidence" value="ECO:0007669"/>
    <property type="project" value="UniProtKB-KW"/>
</dbReference>